<dbReference type="AlphaFoldDB" id="A0A1S4C9L6"/>
<dbReference type="GeneID" id="107816611"/>
<dbReference type="Proteomes" id="UP000790787">
    <property type="component" value="Chromosome 7"/>
</dbReference>
<dbReference type="PANTHER" id="PTHR48227">
    <property type="entry name" value="DNA TOPOISOMERASE 1-LIKE"/>
    <property type="match status" value="1"/>
</dbReference>
<dbReference type="STRING" id="4097.A0A1S4C9L6"/>
<feature type="compositionally biased region" description="Basic and acidic residues" evidence="1">
    <location>
        <begin position="69"/>
        <end position="96"/>
    </location>
</feature>
<evidence type="ECO:0000313" key="2">
    <source>
        <dbReference type="Proteomes" id="UP000790787"/>
    </source>
</evidence>
<feature type="compositionally biased region" description="Basic and acidic residues" evidence="1">
    <location>
        <begin position="190"/>
        <end position="217"/>
    </location>
</feature>
<dbReference type="PaxDb" id="4097-A0A1S4C9L6"/>
<dbReference type="RefSeq" id="XP_016497828.1">
    <property type="nucleotide sequence ID" value="XM_016642342.1"/>
</dbReference>
<feature type="compositionally biased region" description="Basic and acidic residues" evidence="1">
    <location>
        <begin position="112"/>
        <end position="158"/>
    </location>
</feature>
<evidence type="ECO:0000313" key="3">
    <source>
        <dbReference type="RefSeq" id="XP_016497828.1"/>
    </source>
</evidence>
<proteinExistence type="predicted"/>
<reference evidence="3" key="2">
    <citation type="submission" date="2025-08" db="UniProtKB">
        <authorList>
            <consortium name="RefSeq"/>
        </authorList>
    </citation>
    <scope>IDENTIFICATION</scope>
    <source>
        <tissue evidence="3">Leaf</tissue>
    </source>
</reference>
<feature type="compositionally biased region" description="Basic residues" evidence="1">
    <location>
        <begin position="228"/>
        <end position="240"/>
    </location>
</feature>
<feature type="compositionally biased region" description="Basic and acidic residues" evidence="1">
    <location>
        <begin position="165"/>
        <end position="175"/>
    </location>
</feature>
<protein>
    <submittedName>
        <fullName evidence="3">Uncharacterized protein LOC107816611</fullName>
    </submittedName>
</protein>
<dbReference type="KEGG" id="nta:107816611"/>
<evidence type="ECO:0000256" key="1">
    <source>
        <dbReference type="SAM" id="MobiDB-lite"/>
    </source>
</evidence>
<name>A0A1S4C9L6_TOBAC</name>
<sequence length="240" mass="27200">MKTISGKLTSTTPISLSQAAKSLSKFAASENGASHSVSIYIQRAADSFNQLVQLHEKLRPNSAKNELSIKVEENSERRKKIREVGLKAEDVVKNDDFPNGSQKSRKSNSLDNKSKKLEKDQKLIQTEHRLDISEGETAKSKKNELEFVKMDSYVKRESEFEEVKEDGMISRDTKNKKTKNKGVDDNEGEVVGKVEEDLRVKEEEERKKRKSVDRSEGENAGSAEQSNKKKSKKRRIEGEK</sequence>
<keyword evidence="2" id="KW-1185">Reference proteome</keyword>
<dbReference type="RefSeq" id="XP_016497828.1">
    <property type="nucleotide sequence ID" value="XM_016642342.2"/>
</dbReference>
<reference evidence="2" key="1">
    <citation type="journal article" date="2014" name="Nat. Commun.">
        <title>The tobacco genome sequence and its comparison with those of tomato and potato.</title>
        <authorList>
            <person name="Sierro N."/>
            <person name="Battey J.N."/>
            <person name="Ouadi S."/>
            <person name="Bakaher N."/>
            <person name="Bovet L."/>
            <person name="Willig A."/>
            <person name="Goepfert S."/>
            <person name="Peitsch M.C."/>
            <person name="Ivanov N.V."/>
        </authorList>
    </citation>
    <scope>NUCLEOTIDE SEQUENCE [LARGE SCALE GENOMIC DNA]</scope>
</reference>
<dbReference type="OrthoDB" id="696117at2759"/>
<dbReference type="PANTHER" id="PTHR48227:SF1">
    <property type="entry name" value="DNA LIGASE 1-LIKE"/>
    <property type="match status" value="1"/>
</dbReference>
<accession>A0A1S4C9L6</accession>
<organism evidence="2 3">
    <name type="scientific">Nicotiana tabacum</name>
    <name type="common">Common tobacco</name>
    <dbReference type="NCBI Taxonomy" id="4097"/>
    <lineage>
        <taxon>Eukaryota</taxon>
        <taxon>Viridiplantae</taxon>
        <taxon>Streptophyta</taxon>
        <taxon>Embryophyta</taxon>
        <taxon>Tracheophyta</taxon>
        <taxon>Spermatophyta</taxon>
        <taxon>Magnoliopsida</taxon>
        <taxon>eudicotyledons</taxon>
        <taxon>Gunneridae</taxon>
        <taxon>Pentapetalae</taxon>
        <taxon>asterids</taxon>
        <taxon>lamiids</taxon>
        <taxon>Solanales</taxon>
        <taxon>Solanaceae</taxon>
        <taxon>Nicotianoideae</taxon>
        <taxon>Nicotianeae</taxon>
        <taxon>Nicotiana</taxon>
    </lineage>
</organism>
<feature type="region of interest" description="Disordered" evidence="1">
    <location>
        <begin position="69"/>
        <end position="240"/>
    </location>
</feature>
<gene>
    <name evidence="3" type="primary">LOC107816611</name>
</gene>